<accession>A0A9Q9SUK8</accession>
<gene>
    <name evidence="1" type="ORF">BJP36_38205</name>
</gene>
<dbReference type="Proteomes" id="UP000176944">
    <property type="component" value="Chromosome"/>
</dbReference>
<name>A0A9Q9SUK8_MOOP1</name>
<organism evidence="1">
    <name type="scientific">Moorena producens (strain JHB)</name>
    <dbReference type="NCBI Taxonomy" id="1454205"/>
    <lineage>
        <taxon>Bacteria</taxon>
        <taxon>Bacillati</taxon>
        <taxon>Cyanobacteriota</taxon>
        <taxon>Cyanophyceae</taxon>
        <taxon>Coleofasciculales</taxon>
        <taxon>Coleofasciculaceae</taxon>
        <taxon>Moorena</taxon>
    </lineage>
</organism>
<reference evidence="1" key="1">
    <citation type="journal article" date="2017" name="Proc. Natl. Acad. Sci. U.S.A.">
        <title>Comparative genomics uncovers the prolific and distinctive metabolic potential of the cyanobacterial genus Moorea.</title>
        <authorList>
            <person name="Leao T."/>
            <person name="Castelao G."/>
            <person name="Korobeynikov A."/>
            <person name="Monroe E.A."/>
            <person name="Podell S."/>
            <person name="Glukhov E."/>
            <person name="Allen E.E."/>
            <person name="Gerwick W.H."/>
            <person name="Gerwick L."/>
        </authorList>
    </citation>
    <scope>NUCLEOTIDE SEQUENCE</scope>
    <source>
        <strain evidence="1">JHB</strain>
    </source>
</reference>
<reference evidence="1" key="2">
    <citation type="submission" date="2022-10" db="EMBL/GenBank/DDBJ databases">
        <authorList>
            <person name="Ngo T.-E."/>
        </authorList>
    </citation>
    <scope>NUCLEOTIDE SEQUENCE</scope>
    <source>
        <strain evidence="1">JHB</strain>
    </source>
</reference>
<dbReference type="AlphaFoldDB" id="A0A9Q9SUK8"/>
<protein>
    <submittedName>
        <fullName evidence="1">Uncharacterized protein</fullName>
    </submittedName>
</protein>
<proteinExistence type="predicted"/>
<sequence>MGYAHPWPWPLATLREWPRFLRCEQPMRYAHATRTANGLRAPLALAVGHATRMATLLEVRTAISYQPKANG</sequence>
<dbReference type="EMBL" id="CP017708">
    <property type="protein sequence ID" value="WAN69925.1"/>
    <property type="molecule type" value="Genomic_DNA"/>
</dbReference>
<evidence type="ECO:0000313" key="1">
    <source>
        <dbReference type="EMBL" id="WAN69925.1"/>
    </source>
</evidence>